<gene>
    <name evidence="1" type="ORF">TASK_LOCUS9810</name>
</gene>
<sequence length="130" mass="14527">MCCLELVSIKKLEQHEGQRYGTAFKFDVMVKEAIWETEEENVSHCTSTFMSDGSSPTIFCETTSSLVSLANVLRATQGLPTSPIVHLALFNCPTILPYDFAFKRGYHTKFTATVFDMTLQLPSTTLCSSR</sequence>
<evidence type="ECO:0000313" key="1">
    <source>
        <dbReference type="EMBL" id="VDK45748.1"/>
    </source>
</evidence>
<reference evidence="3" key="1">
    <citation type="submission" date="2017-02" db="UniProtKB">
        <authorList>
            <consortium name="WormBaseParasite"/>
        </authorList>
    </citation>
    <scope>IDENTIFICATION</scope>
</reference>
<evidence type="ECO:0000313" key="2">
    <source>
        <dbReference type="Proteomes" id="UP000282613"/>
    </source>
</evidence>
<protein>
    <submittedName>
        <fullName evidence="3">ZP domain-containing protein</fullName>
    </submittedName>
</protein>
<reference evidence="1 2" key="2">
    <citation type="submission" date="2018-11" db="EMBL/GenBank/DDBJ databases">
        <authorList>
            <consortium name="Pathogen Informatics"/>
        </authorList>
    </citation>
    <scope>NUCLEOTIDE SEQUENCE [LARGE SCALE GENOMIC DNA]</scope>
</reference>
<dbReference type="Proteomes" id="UP000282613">
    <property type="component" value="Unassembled WGS sequence"/>
</dbReference>
<proteinExistence type="predicted"/>
<name>A0A0R3WG16_TAEAS</name>
<dbReference type="WBParaSite" id="TASK_0000980901-mRNA-1">
    <property type="protein sequence ID" value="TASK_0000980901-mRNA-1"/>
    <property type="gene ID" value="TASK_0000980901"/>
</dbReference>
<organism evidence="3">
    <name type="scientific">Taenia asiatica</name>
    <name type="common">Asian tapeworm</name>
    <dbReference type="NCBI Taxonomy" id="60517"/>
    <lineage>
        <taxon>Eukaryota</taxon>
        <taxon>Metazoa</taxon>
        <taxon>Spiralia</taxon>
        <taxon>Lophotrochozoa</taxon>
        <taxon>Platyhelminthes</taxon>
        <taxon>Cestoda</taxon>
        <taxon>Eucestoda</taxon>
        <taxon>Cyclophyllidea</taxon>
        <taxon>Taeniidae</taxon>
        <taxon>Taenia</taxon>
    </lineage>
</organism>
<evidence type="ECO:0000313" key="3">
    <source>
        <dbReference type="WBParaSite" id="TASK_0000980901-mRNA-1"/>
    </source>
</evidence>
<dbReference type="AlphaFoldDB" id="A0A0R3WG16"/>
<dbReference type="EMBL" id="UYRS01019513">
    <property type="protein sequence ID" value="VDK45748.1"/>
    <property type="molecule type" value="Genomic_DNA"/>
</dbReference>
<keyword evidence="2" id="KW-1185">Reference proteome</keyword>
<accession>A0A0R3WG16</accession>